<dbReference type="InParanoid" id="A7RP07"/>
<keyword evidence="4" id="KW-0496">Mitochondrion</keyword>
<comment type="subcellular location">
    <subcellularLocation>
        <location evidence="1">Mitochondrion</location>
    </subcellularLocation>
</comment>
<dbReference type="InterPro" id="IPR001705">
    <property type="entry name" value="Ribosomal_bL33"/>
</dbReference>
<proteinExistence type="inferred from homology"/>
<dbReference type="GO" id="GO:0003735">
    <property type="term" value="F:structural constituent of ribosome"/>
    <property type="evidence" value="ECO:0007669"/>
    <property type="project" value="InterPro"/>
</dbReference>
<evidence type="ECO:0000313" key="8">
    <source>
        <dbReference type="EMBL" id="EDO46771.1"/>
    </source>
</evidence>
<dbReference type="AlphaFoldDB" id="A7RP07"/>
<reference evidence="8 9" key="1">
    <citation type="journal article" date="2007" name="Science">
        <title>Sea anemone genome reveals ancestral eumetazoan gene repertoire and genomic organization.</title>
        <authorList>
            <person name="Putnam N.H."/>
            <person name="Srivastava M."/>
            <person name="Hellsten U."/>
            <person name="Dirks B."/>
            <person name="Chapman J."/>
            <person name="Salamov A."/>
            <person name="Terry A."/>
            <person name="Shapiro H."/>
            <person name="Lindquist E."/>
            <person name="Kapitonov V.V."/>
            <person name="Jurka J."/>
            <person name="Genikhovich G."/>
            <person name="Grigoriev I.V."/>
            <person name="Lucas S.M."/>
            <person name="Steele R.E."/>
            <person name="Finnerty J.R."/>
            <person name="Technau U."/>
            <person name="Martindale M.Q."/>
            <person name="Rokhsar D.S."/>
        </authorList>
    </citation>
    <scope>NUCLEOTIDE SEQUENCE [LARGE SCALE GENOMIC DNA]</scope>
    <source>
        <strain evidence="9">CH2 X CH6</strain>
    </source>
</reference>
<dbReference type="STRING" id="45351.A7RP07"/>
<keyword evidence="9" id="KW-1185">Reference proteome</keyword>
<dbReference type="GO" id="GO:1990904">
    <property type="term" value="C:ribonucleoprotein complex"/>
    <property type="evidence" value="ECO:0007669"/>
    <property type="project" value="UniProtKB-KW"/>
</dbReference>
<dbReference type="Proteomes" id="UP000001593">
    <property type="component" value="Unassembled WGS sequence"/>
</dbReference>
<protein>
    <recommendedName>
        <fullName evidence="6">Large ribosomal subunit protein bL33m</fullName>
    </recommendedName>
    <alternativeName>
        <fullName evidence="7">39S ribosomal protein L33, mitochondrial</fullName>
    </alternativeName>
</protein>
<organism evidence="8 9">
    <name type="scientific">Nematostella vectensis</name>
    <name type="common">Starlet sea anemone</name>
    <dbReference type="NCBI Taxonomy" id="45351"/>
    <lineage>
        <taxon>Eukaryota</taxon>
        <taxon>Metazoa</taxon>
        <taxon>Cnidaria</taxon>
        <taxon>Anthozoa</taxon>
        <taxon>Hexacorallia</taxon>
        <taxon>Actiniaria</taxon>
        <taxon>Edwardsiidae</taxon>
        <taxon>Nematostella</taxon>
    </lineage>
</organism>
<sequence length="100" mass="11493">MTYAMFIRFFTVAKAKAKLANPTETPWNHMIASYSVISPPGLFSSNRTLIVRLVSMAGTGYFYTMTRNRLKDKLQLMKYDPVVRQHVLFTEQKVKKGKKG</sequence>
<evidence type="ECO:0000256" key="3">
    <source>
        <dbReference type="ARBA" id="ARBA00022980"/>
    </source>
</evidence>
<dbReference type="PANTHER" id="PTHR47037">
    <property type="entry name" value="39S RIBOSOMAL PROTEIN L33, MITOCHONDRIAL"/>
    <property type="match status" value="1"/>
</dbReference>
<dbReference type="Pfam" id="PF00471">
    <property type="entry name" value="Ribosomal_L33"/>
    <property type="match status" value="1"/>
</dbReference>
<evidence type="ECO:0000256" key="6">
    <source>
        <dbReference type="ARBA" id="ARBA00035275"/>
    </source>
</evidence>
<dbReference type="GO" id="GO:0005840">
    <property type="term" value="C:ribosome"/>
    <property type="evidence" value="ECO:0007669"/>
    <property type="project" value="UniProtKB-KW"/>
</dbReference>
<keyword evidence="5" id="KW-0687">Ribonucleoprotein</keyword>
<evidence type="ECO:0000256" key="4">
    <source>
        <dbReference type="ARBA" id="ARBA00023128"/>
    </source>
</evidence>
<dbReference type="SUPFAM" id="SSF57829">
    <property type="entry name" value="Zn-binding ribosomal proteins"/>
    <property type="match status" value="1"/>
</dbReference>
<dbReference type="GO" id="GO:0005739">
    <property type="term" value="C:mitochondrion"/>
    <property type="evidence" value="ECO:0000318"/>
    <property type="project" value="GO_Central"/>
</dbReference>
<dbReference type="InterPro" id="IPR011332">
    <property type="entry name" value="Ribosomal_zn-bd"/>
</dbReference>
<dbReference type="NCBIfam" id="TIGR01023">
    <property type="entry name" value="rpmG_bact"/>
    <property type="match status" value="1"/>
</dbReference>
<name>A7RP07_NEMVE</name>
<evidence type="ECO:0000256" key="7">
    <source>
        <dbReference type="ARBA" id="ARBA00035436"/>
    </source>
</evidence>
<dbReference type="EMBL" id="DS469524">
    <property type="protein sequence ID" value="EDO46771.1"/>
    <property type="molecule type" value="Genomic_DNA"/>
</dbReference>
<evidence type="ECO:0000313" key="9">
    <source>
        <dbReference type="Proteomes" id="UP000001593"/>
    </source>
</evidence>
<dbReference type="GO" id="GO:0006412">
    <property type="term" value="P:translation"/>
    <property type="evidence" value="ECO:0007669"/>
    <property type="project" value="InterPro"/>
</dbReference>
<evidence type="ECO:0000256" key="5">
    <source>
        <dbReference type="ARBA" id="ARBA00023274"/>
    </source>
</evidence>
<evidence type="ECO:0000256" key="1">
    <source>
        <dbReference type="ARBA" id="ARBA00004173"/>
    </source>
</evidence>
<dbReference type="eggNOG" id="KOG3505">
    <property type="taxonomic scope" value="Eukaryota"/>
</dbReference>
<evidence type="ECO:0000256" key="2">
    <source>
        <dbReference type="ARBA" id="ARBA00007596"/>
    </source>
</evidence>
<dbReference type="InterPro" id="IPR038584">
    <property type="entry name" value="Ribosomal_bL33_sf"/>
</dbReference>
<dbReference type="HOGENOM" id="CLU_2309296_0_0_1"/>
<gene>
    <name evidence="8" type="ORF">NEMVEDRAFT_v1g199932</name>
</gene>
<accession>A7RP07</accession>
<keyword evidence="3" id="KW-0689">Ribosomal protein</keyword>
<dbReference type="InterPro" id="IPR052008">
    <property type="entry name" value="Mitoribosomal_protein_bL33"/>
</dbReference>
<comment type="similarity">
    <text evidence="2">Belongs to the bacterial ribosomal protein bL33 family.</text>
</comment>
<dbReference type="PANTHER" id="PTHR47037:SF1">
    <property type="entry name" value="LARGE RIBOSOMAL SUBUNIT PROTEIN BL33M"/>
    <property type="match status" value="1"/>
</dbReference>
<dbReference type="Gene3D" id="2.20.28.120">
    <property type="entry name" value="Ribosomal protein L33"/>
    <property type="match status" value="1"/>
</dbReference>